<evidence type="ECO:0000256" key="1">
    <source>
        <dbReference type="SAM" id="MobiDB-lite"/>
    </source>
</evidence>
<keyword evidence="3" id="KW-1185">Reference proteome</keyword>
<dbReference type="PhylomeDB" id="B4ILI0"/>
<dbReference type="Proteomes" id="UP000001292">
    <property type="component" value="Unassembled WGS sequence"/>
</dbReference>
<reference evidence="2 3" key="1">
    <citation type="journal article" date="2007" name="Nature">
        <title>Evolution of genes and genomes on the Drosophila phylogeny.</title>
        <authorList>
            <consortium name="Drosophila 12 Genomes Consortium"/>
            <person name="Clark A.G."/>
            <person name="Eisen M.B."/>
            <person name="Smith D.R."/>
            <person name="Bergman C.M."/>
            <person name="Oliver B."/>
            <person name="Markow T.A."/>
            <person name="Kaufman T.C."/>
            <person name="Kellis M."/>
            <person name="Gelbart W."/>
            <person name="Iyer V.N."/>
            <person name="Pollard D.A."/>
            <person name="Sackton T.B."/>
            <person name="Larracuente A.M."/>
            <person name="Singh N.D."/>
            <person name="Abad J.P."/>
            <person name="Abt D.N."/>
            <person name="Adryan B."/>
            <person name="Aguade M."/>
            <person name="Akashi H."/>
            <person name="Anderson W.W."/>
            <person name="Aquadro C.F."/>
            <person name="Ardell D.H."/>
            <person name="Arguello R."/>
            <person name="Artieri C.G."/>
            <person name="Barbash D.A."/>
            <person name="Barker D."/>
            <person name="Barsanti P."/>
            <person name="Batterham P."/>
            <person name="Batzoglou S."/>
            <person name="Begun D."/>
            <person name="Bhutkar A."/>
            <person name="Blanco E."/>
            <person name="Bosak S.A."/>
            <person name="Bradley R.K."/>
            <person name="Brand A.D."/>
            <person name="Brent M.R."/>
            <person name="Brooks A.N."/>
            <person name="Brown R.H."/>
            <person name="Butlin R.K."/>
            <person name="Caggese C."/>
            <person name="Calvi B.R."/>
            <person name="Bernardo de Carvalho A."/>
            <person name="Caspi A."/>
            <person name="Castrezana S."/>
            <person name="Celniker S.E."/>
            <person name="Chang J.L."/>
            <person name="Chapple C."/>
            <person name="Chatterji S."/>
            <person name="Chinwalla A."/>
            <person name="Civetta A."/>
            <person name="Clifton S.W."/>
            <person name="Comeron J.M."/>
            <person name="Costello J.C."/>
            <person name="Coyne J.A."/>
            <person name="Daub J."/>
            <person name="David R.G."/>
            <person name="Delcher A.L."/>
            <person name="Delehaunty K."/>
            <person name="Do C.B."/>
            <person name="Ebling H."/>
            <person name="Edwards K."/>
            <person name="Eickbush T."/>
            <person name="Evans J.D."/>
            <person name="Filipski A."/>
            <person name="Findeiss S."/>
            <person name="Freyhult E."/>
            <person name="Fulton L."/>
            <person name="Fulton R."/>
            <person name="Garcia A.C."/>
            <person name="Gardiner A."/>
            <person name="Garfield D.A."/>
            <person name="Garvin B.E."/>
            <person name="Gibson G."/>
            <person name="Gilbert D."/>
            <person name="Gnerre S."/>
            <person name="Godfrey J."/>
            <person name="Good R."/>
            <person name="Gotea V."/>
            <person name="Gravely B."/>
            <person name="Greenberg A.J."/>
            <person name="Griffiths-Jones S."/>
            <person name="Gross S."/>
            <person name="Guigo R."/>
            <person name="Gustafson E.A."/>
            <person name="Haerty W."/>
            <person name="Hahn M.W."/>
            <person name="Halligan D.L."/>
            <person name="Halpern A.L."/>
            <person name="Halter G.M."/>
            <person name="Han M.V."/>
            <person name="Heger A."/>
            <person name="Hillier L."/>
            <person name="Hinrichs A.S."/>
            <person name="Holmes I."/>
            <person name="Hoskins R.A."/>
            <person name="Hubisz M.J."/>
            <person name="Hultmark D."/>
            <person name="Huntley M.A."/>
            <person name="Jaffe D.B."/>
            <person name="Jagadeeshan S."/>
            <person name="Jeck W.R."/>
            <person name="Johnson J."/>
            <person name="Jones C.D."/>
            <person name="Jordan W.C."/>
            <person name="Karpen G.H."/>
            <person name="Kataoka E."/>
            <person name="Keightley P.D."/>
            <person name="Kheradpour P."/>
            <person name="Kirkness E.F."/>
            <person name="Koerich L.B."/>
            <person name="Kristiansen K."/>
            <person name="Kudrna D."/>
            <person name="Kulathinal R.J."/>
            <person name="Kumar S."/>
            <person name="Kwok R."/>
            <person name="Lander E."/>
            <person name="Langley C.H."/>
            <person name="Lapoint R."/>
            <person name="Lazzaro B.P."/>
            <person name="Lee S.J."/>
            <person name="Levesque L."/>
            <person name="Li R."/>
            <person name="Lin C.F."/>
            <person name="Lin M.F."/>
            <person name="Lindblad-Toh K."/>
            <person name="Llopart A."/>
            <person name="Long M."/>
            <person name="Low L."/>
            <person name="Lozovsky E."/>
            <person name="Lu J."/>
            <person name="Luo M."/>
            <person name="Machado C.A."/>
            <person name="Makalowski W."/>
            <person name="Marzo M."/>
            <person name="Matsuda M."/>
            <person name="Matzkin L."/>
            <person name="McAllister B."/>
            <person name="McBride C.S."/>
            <person name="McKernan B."/>
            <person name="McKernan K."/>
            <person name="Mendez-Lago M."/>
            <person name="Minx P."/>
            <person name="Mollenhauer M.U."/>
            <person name="Montooth K."/>
            <person name="Mount S.M."/>
            <person name="Mu X."/>
            <person name="Myers E."/>
            <person name="Negre B."/>
            <person name="Newfeld S."/>
            <person name="Nielsen R."/>
            <person name="Noor M.A."/>
            <person name="O'Grady P."/>
            <person name="Pachter L."/>
            <person name="Papaceit M."/>
            <person name="Parisi M.J."/>
            <person name="Parisi M."/>
            <person name="Parts L."/>
            <person name="Pedersen J.S."/>
            <person name="Pesole G."/>
            <person name="Phillippy A.M."/>
            <person name="Ponting C.P."/>
            <person name="Pop M."/>
            <person name="Porcelli D."/>
            <person name="Powell J.R."/>
            <person name="Prohaska S."/>
            <person name="Pruitt K."/>
            <person name="Puig M."/>
            <person name="Quesneville H."/>
            <person name="Ram K.R."/>
            <person name="Rand D."/>
            <person name="Rasmussen M.D."/>
            <person name="Reed L.K."/>
            <person name="Reenan R."/>
            <person name="Reily A."/>
            <person name="Remington K.A."/>
            <person name="Rieger T.T."/>
            <person name="Ritchie M.G."/>
            <person name="Robin C."/>
            <person name="Rogers Y.H."/>
            <person name="Rohde C."/>
            <person name="Rozas J."/>
            <person name="Rubenfield M.J."/>
            <person name="Ruiz A."/>
            <person name="Russo S."/>
            <person name="Salzberg S.L."/>
            <person name="Sanchez-Gracia A."/>
            <person name="Saranga D.J."/>
            <person name="Sato H."/>
            <person name="Schaeffer S.W."/>
            <person name="Schatz M.C."/>
            <person name="Schlenke T."/>
            <person name="Schwartz R."/>
            <person name="Segarra C."/>
            <person name="Singh R.S."/>
            <person name="Sirot L."/>
            <person name="Sirota M."/>
            <person name="Sisneros N.B."/>
            <person name="Smith C.D."/>
            <person name="Smith T.F."/>
            <person name="Spieth J."/>
            <person name="Stage D.E."/>
            <person name="Stark A."/>
            <person name="Stephan W."/>
            <person name="Strausberg R.L."/>
            <person name="Strempel S."/>
            <person name="Sturgill D."/>
            <person name="Sutton G."/>
            <person name="Sutton G.G."/>
            <person name="Tao W."/>
            <person name="Teichmann S."/>
            <person name="Tobari Y.N."/>
            <person name="Tomimura Y."/>
            <person name="Tsolas J.M."/>
            <person name="Valente V.L."/>
            <person name="Venter E."/>
            <person name="Venter J.C."/>
            <person name="Vicario S."/>
            <person name="Vieira F.G."/>
            <person name="Vilella A.J."/>
            <person name="Villasante A."/>
            <person name="Walenz B."/>
            <person name="Wang J."/>
            <person name="Wasserman M."/>
            <person name="Watts T."/>
            <person name="Wilson D."/>
            <person name="Wilson R.K."/>
            <person name="Wing R.A."/>
            <person name="Wolfner M.F."/>
            <person name="Wong A."/>
            <person name="Wong G.K."/>
            <person name="Wu C.I."/>
            <person name="Wu G."/>
            <person name="Yamamoto D."/>
            <person name="Yang H.P."/>
            <person name="Yang S.P."/>
            <person name="Yorke J.A."/>
            <person name="Yoshida K."/>
            <person name="Zdobnov E."/>
            <person name="Zhang P."/>
            <person name="Zhang Y."/>
            <person name="Zimin A.V."/>
            <person name="Baldwin J."/>
            <person name="Abdouelleil A."/>
            <person name="Abdulkadir J."/>
            <person name="Abebe A."/>
            <person name="Abera B."/>
            <person name="Abreu J."/>
            <person name="Acer S.C."/>
            <person name="Aftuck L."/>
            <person name="Alexander A."/>
            <person name="An P."/>
            <person name="Anderson E."/>
            <person name="Anderson S."/>
            <person name="Arachi H."/>
            <person name="Azer M."/>
            <person name="Bachantsang P."/>
            <person name="Barry A."/>
            <person name="Bayul T."/>
            <person name="Berlin A."/>
            <person name="Bessette D."/>
            <person name="Bloom T."/>
            <person name="Blye J."/>
            <person name="Boguslavskiy L."/>
            <person name="Bonnet C."/>
            <person name="Boukhgalter B."/>
            <person name="Bourzgui I."/>
            <person name="Brown A."/>
            <person name="Cahill P."/>
            <person name="Channer S."/>
            <person name="Cheshatsang Y."/>
            <person name="Chuda L."/>
            <person name="Citroen M."/>
            <person name="Collymore A."/>
            <person name="Cooke P."/>
            <person name="Costello M."/>
            <person name="D'Aco K."/>
            <person name="Daza R."/>
            <person name="De Haan G."/>
            <person name="DeGray S."/>
            <person name="DeMaso C."/>
            <person name="Dhargay N."/>
            <person name="Dooley K."/>
            <person name="Dooley E."/>
            <person name="Doricent M."/>
            <person name="Dorje P."/>
            <person name="Dorjee K."/>
            <person name="Dupes A."/>
            <person name="Elong R."/>
            <person name="Falk J."/>
            <person name="Farina A."/>
            <person name="Faro S."/>
            <person name="Ferguson D."/>
            <person name="Fisher S."/>
            <person name="Foley C.D."/>
            <person name="Franke A."/>
            <person name="Friedrich D."/>
            <person name="Gadbois L."/>
            <person name="Gearin G."/>
            <person name="Gearin C.R."/>
            <person name="Giannoukos G."/>
            <person name="Goode T."/>
            <person name="Graham J."/>
            <person name="Grandbois E."/>
            <person name="Grewal S."/>
            <person name="Gyaltsen K."/>
            <person name="Hafez N."/>
            <person name="Hagos B."/>
            <person name="Hall J."/>
            <person name="Henson C."/>
            <person name="Hollinger A."/>
            <person name="Honan T."/>
            <person name="Huard M.D."/>
            <person name="Hughes L."/>
            <person name="Hurhula B."/>
            <person name="Husby M.E."/>
            <person name="Kamat A."/>
            <person name="Kanga B."/>
            <person name="Kashin S."/>
            <person name="Khazanovich D."/>
            <person name="Kisner P."/>
            <person name="Lance K."/>
            <person name="Lara M."/>
            <person name="Lee W."/>
            <person name="Lennon N."/>
            <person name="Letendre F."/>
            <person name="LeVine R."/>
            <person name="Lipovsky A."/>
            <person name="Liu X."/>
            <person name="Liu J."/>
            <person name="Liu S."/>
            <person name="Lokyitsang T."/>
            <person name="Lokyitsang Y."/>
            <person name="Lubonja R."/>
            <person name="Lui A."/>
            <person name="MacDonald P."/>
            <person name="Magnisalis V."/>
            <person name="Maru K."/>
            <person name="Matthews C."/>
            <person name="McCusker W."/>
            <person name="McDonough S."/>
            <person name="Mehta T."/>
            <person name="Meldrim J."/>
            <person name="Meneus L."/>
            <person name="Mihai O."/>
            <person name="Mihalev A."/>
            <person name="Mihova T."/>
            <person name="Mittelman R."/>
            <person name="Mlenga V."/>
            <person name="Montmayeur A."/>
            <person name="Mulrain L."/>
            <person name="Navidi A."/>
            <person name="Naylor J."/>
            <person name="Negash T."/>
            <person name="Nguyen T."/>
            <person name="Nguyen N."/>
            <person name="Nicol R."/>
            <person name="Norbu C."/>
            <person name="Norbu N."/>
            <person name="Novod N."/>
            <person name="O'Neill B."/>
            <person name="Osman S."/>
            <person name="Markiewicz E."/>
            <person name="Oyono O.L."/>
            <person name="Patti C."/>
            <person name="Phunkhang P."/>
            <person name="Pierre F."/>
            <person name="Priest M."/>
            <person name="Raghuraman S."/>
            <person name="Rege F."/>
            <person name="Reyes R."/>
            <person name="Rise C."/>
            <person name="Rogov P."/>
            <person name="Ross K."/>
            <person name="Ryan E."/>
            <person name="Settipalli S."/>
            <person name="Shea T."/>
            <person name="Sherpa N."/>
            <person name="Shi L."/>
            <person name="Shih D."/>
            <person name="Sparrow T."/>
            <person name="Spaulding J."/>
            <person name="Stalker J."/>
            <person name="Stange-Thomann N."/>
            <person name="Stavropoulos S."/>
            <person name="Stone C."/>
            <person name="Strader C."/>
            <person name="Tesfaye S."/>
            <person name="Thomson T."/>
            <person name="Thoulutsang Y."/>
            <person name="Thoulutsang D."/>
            <person name="Topham K."/>
            <person name="Topping I."/>
            <person name="Tsamla T."/>
            <person name="Vassiliev H."/>
            <person name="Vo A."/>
            <person name="Wangchuk T."/>
            <person name="Wangdi T."/>
            <person name="Weiand M."/>
            <person name="Wilkinson J."/>
            <person name="Wilson A."/>
            <person name="Yadav S."/>
            <person name="Young G."/>
            <person name="Yu Q."/>
            <person name="Zembek L."/>
            <person name="Zhong D."/>
            <person name="Zimmer A."/>
            <person name="Zwirko Z."/>
            <person name="Jaffe D.B."/>
            <person name="Alvarez P."/>
            <person name="Brockman W."/>
            <person name="Butler J."/>
            <person name="Chin C."/>
            <person name="Gnerre S."/>
            <person name="Grabherr M."/>
            <person name="Kleber M."/>
            <person name="Mauceli E."/>
            <person name="MacCallum I."/>
        </authorList>
    </citation>
    <scope>NUCLEOTIDE SEQUENCE [LARGE SCALE GENOMIC DNA]</scope>
    <source>
        <strain evidence="3">Rob3c / Tucson 14021-0248.25</strain>
    </source>
</reference>
<sequence>MSQEEQASDCSLRWPNDHKLSFRFGDVSVCGLKKAKAIKSGTRQIETPRNPPVSAEKDKPNKLSESSDDLADDEDLDATIIEMGDQTTLSSQELGMELDLLSKEEAIPVDGDLGISSNADDGADHLMVGSTGIAQVNIHRAKAASAVLARMFTKQHLGLVLVQEPCYNQGIKGLYVKNAKLTTA</sequence>
<name>B4ILI0_DROSE</name>
<protein>
    <submittedName>
        <fullName evidence="2">GM10400</fullName>
    </submittedName>
</protein>
<gene>
    <name evidence="2" type="primary">Dsec\GM10400</name>
    <name evidence="2" type="ORF">Dsec_GM10400</name>
</gene>
<organism evidence="3">
    <name type="scientific">Drosophila sechellia</name>
    <name type="common">Fruit fly</name>
    <dbReference type="NCBI Taxonomy" id="7238"/>
    <lineage>
        <taxon>Eukaryota</taxon>
        <taxon>Metazoa</taxon>
        <taxon>Ecdysozoa</taxon>
        <taxon>Arthropoda</taxon>
        <taxon>Hexapoda</taxon>
        <taxon>Insecta</taxon>
        <taxon>Pterygota</taxon>
        <taxon>Neoptera</taxon>
        <taxon>Endopterygota</taxon>
        <taxon>Diptera</taxon>
        <taxon>Brachycera</taxon>
        <taxon>Muscomorpha</taxon>
        <taxon>Ephydroidea</taxon>
        <taxon>Drosophilidae</taxon>
        <taxon>Drosophila</taxon>
        <taxon>Sophophora</taxon>
    </lineage>
</organism>
<evidence type="ECO:0000313" key="2">
    <source>
        <dbReference type="EMBL" id="EDW53852.1"/>
    </source>
</evidence>
<dbReference type="HOGENOM" id="CLU_1469731_0_0_1"/>
<evidence type="ECO:0000313" key="3">
    <source>
        <dbReference type="Proteomes" id="UP000001292"/>
    </source>
</evidence>
<accession>B4ILI0</accession>
<dbReference type="EMBL" id="CH480872">
    <property type="protein sequence ID" value="EDW53852.1"/>
    <property type="molecule type" value="Genomic_DNA"/>
</dbReference>
<dbReference type="AlphaFoldDB" id="B4ILI0"/>
<feature type="region of interest" description="Disordered" evidence="1">
    <location>
        <begin position="37"/>
        <end position="71"/>
    </location>
</feature>
<proteinExistence type="predicted"/>